<name>A0A6J5PA56_9CAUD</name>
<sequence>MKKEPDFSYEALEPQMQDFCWEAEKRIHYFIRTDIYRAFSLTIVDAFRNECVGVEALMDKIELNEGHLAALANDHEWFATFLYKKMSDDEVFHADED</sequence>
<accession>A0A6J5PA56</accession>
<evidence type="ECO:0000313" key="1">
    <source>
        <dbReference type="EMBL" id="CAB4164414.1"/>
    </source>
</evidence>
<protein>
    <submittedName>
        <fullName evidence="1">Uncharacterized protein</fullName>
    </submittedName>
</protein>
<dbReference type="EMBL" id="LR796759">
    <property type="protein sequence ID" value="CAB4164414.1"/>
    <property type="molecule type" value="Genomic_DNA"/>
</dbReference>
<organism evidence="1">
    <name type="scientific">uncultured Caudovirales phage</name>
    <dbReference type="NCBI Taxonomy" id="2100421"/>
    <lineage>
        <taxon>Viruses</taxon>
        <taxon>Duplodnaviria</taxon>
        <taxon>Heunggongvirae</taxon>
        <taxon>Uroviricota</taxon>
        <taxon>Caudoviricetes</taxon>
        <taxon>Peduoviridae</taxon>
        <taxon>Maltschvirus</taxon>
        <taxon>Maltschvirus maltsch</taxon>
    </lineage>
</organism>
<proteinExistence type="predicted"/>
<gene>
    <name evidence="1" type="ORF">UFOVP816_30</name>
</gene>
<reference evidence="1" key="1">
    <citation type="submission" date="2020-04" db="EMBL/GenBank/DDBJ databases">
        <authorList>
            <person name="Chiriac C."/>
            <person name="Salcher M."/>
            <person name="Ghai R."/>
            <person name="Kavagutti S V."/>
        </authorList>
    </citation>
    <scope>NUCLEOTIDE SEQUENCE</scope>
</reference>